<feature type="region of interest" description="Disordered" evidence="5">
    <location>
        <begin position="1"/>
        <end position="79"/>
    </location>
</feature>
<dbReference type="InterPro" id="IPR013083">
    <property type="entry name" value="Znf_RING/FYVE/PHD"/>
</dbReference>
<keyword evidence="8" id="KW-1185">Reference proteome</keyword>
<dbReference type="PROSITE" id="PS50016">
    <property type="entry name" value="ZF_PHD_2"/>
    <property type="match status" value="1"/>
</dbReference>
<feature type="compositionally biased region" description="Polar residues" evidence="5">
    <location>
        <begin position="15"/>
        <end position="36"/>
    </location>
</feature>
<accession>A0ABR3RQU5</accession>
<keyword evidence="1" id="KW-0479">Metal-binding</keyword>
<evidence type="ECO:0000313" key="8">
    <source>
        <dbReference type="Proteomes" id="UP001521785"/>
    </source>
</evidence>
<dbReference type="EMBL" id="JAKJXO020000004">
    <property type="protein sequence ID" value="KAL1606781.1"/>
    <property type="molecule type" value="Genomic_DNA"/>
</dbReference>
<gene>
    <name evidence="7" type="ORF">SLS60_004188</name>
</gene>
<feature type="compositionally biased region" description="Basic and acidic residues" evidence="5">
    <location>
        <begin position="199"/>
        <end position="208"/>
    </location>
</feature>
<name>A0ABR3RQU5_9PLEO</name>
<dbReference type="Proteomes" id="UP001521785">
    <property type="component" value="Unassembled WGS sequence"/>
</dbReference>
<feature type="compositionally biased region" description="Low complexity" evidence="5">
    <location>
        <begin position="1"/>
        <end position="14"/>
    </location>
</feature>
<feature type="region of interest" description="Disordered" evidence="5">
    <location>
        <begin position="521"/>
        <end position="629"/>
    </location>
</feature>
<reference evidence="7 8" key="1">
    <citation type="submission" date="2024-02" db="EMBL/GenBank/DDBJ databases">
        <title>De novo assembly and annotation of 12 fungi associated with fruit tree decline syndrome in Ontario, Canada.</title>
        <authorList>
            <person name="Sulman M."/>
            <person name="Ellouze W."/>
            <person name="Ilyukhin E."/>
        </authorList>
    </citation>
    <scope>NUCLEOTIDE SEQUENCE [LARGE SCALE GENOMIC DNA]</scope>
    <source>
        <strain evidence="7 8">M42-189</strain>
    </source>
</reference>
<evidence type="ECO:0000256" key="5">
    <source>
        <dbReference type="SAM" id="MobiDB-lite"/>
    </source>
</evidence>
<evidence type="ECO:0000256" key="3">
    <source>
        <dbReference type="ARBA" id="ARBA00022833"/>
    </source>
</evidence>
<keyword evidence="3" id="KW-0862">Zinc</keyword>
<feature type="compositionally biased region" description="Polar residues" evidence="5">
    <location>
        <begin position="209"/>
        <end position="226"/>
    </location>
</feature>
<dbReference type="Gene3D" id="3.30.40.10">
    <property type="entry name" value="Zinc/RING finger domain, C3HC4 (zinc finger)"/>
    <property type="match status" value="1"/>
</dbReference>
<feature type="region of interest" description="Disordered" evidence="5">
    <location>
        <begin position="704"/>
        <end position="752"/>
    </location>
</feature>
<feature type="region of interest" description="Disordered" evidence="5">
    <location>
        <begin position="174"/>
        <end position="269"/>
    </location>
</feature>
<evidence type="ECO:0000313" key="7">
    <source>
        <dbReference type="EMBL" id="KAL1606781.1"/>
    </source>
</evidence>
<feature type="compositionally biased region" description="Basic and acidic residues" evidence="5">
    <location>
        <begin position="544"/>
        <end position="560"/>
    </location>
</feature>
<organism evidence="7 8">
    <name type="scientific">Paraconiothyrium brasiliense</name>
    <dbReference type="NCBI Taxonomy" id="300254"/>
    <lineage>
        <taxon>Eukaryota</taxon>
        <taxon>Fungi</taxon>
        <taxon>Dikarya</taxon>
        <taxon>Ascomycota</taxon>
        <taxon>Pezizomycotina</taxon>
        <taxon>Dothideomycetes</taxon>
        <taxon>Pleosporomycetidae</taxon>
        <taxon>Pleosporales</taxon>
        <taxon>Massarineae</taxon>
        <taxon>Didymosphaeriaceae</taxon>
        <taxon>Paraconiothyrium</taxon>
    </lineage>
</organism>
<evidence type="ECO:0000259" key="6">
    <source>
        <dbReference type="PROSITE" id="PS50016"/>
    </source>
</evidence>
<feature type="region of interest" description="Disordered" evidence="5">
    <location>
        <begin position="327"/>
        <end position="346"/>
    </location>
</feature>
<dbReference type="InterPro" id="IPR001965">
    <property type="entry name" value="Znf_PHD"/>
</dbReference>
<evidence type="ECO:0000256" key="2">
    <source>
        <dbReference type="ARBA" id="ARBA00022771"/>
    </source>
</evidence>
<dbReference type="SMART" id="SM00249">
    <property type="entry name" value="PHD"/>
    <property type="match status" value="1"/>
</dbReference>
<feature type="domain" description="PHD-type" evidence="6">
    <location>
        <begin position="630"/>
        <end position="690"/>
    </location>
</feature>
<evidence type="ECO:0000256" key="1">
    <source>
        <dbReference type="ARBA" id="ARBA00022723"/>
    </source>
</evidence>
<dbReference type="InterPro" id="IPR019787">
    <property type="entry name" value="Znf_PHD-finger"/>
</dbReference>
<evidence type="ECO:0000256" key="4">
    <source>
        <dbReference type="PROSITE-ProRule" id="PRU00146"/>
    </source>
</evidence>
<sequence length="752" mass="81187">MPSSQSAAPQFSQSNLSMPSQDVQQPVANSPSSSDPSLFLQAPPPPQYGAAFMPNFGPNPEGTRKSSAVPSHKLPPSRSGVYLQQLANNAVTHTEFLRDYSSHQEAWAYAMAFANSKKAELEEEMKLAGNSYPNLDILPDTVQCNFTITVDHMFRWRVQVNPKENNTSVDINELQHSEKQPSARGPQSERQDTPAQIDSTKEVMKTKQELGQSPSASLANYSTSSPHVDDLQFGGDQATVDQNGLDQGPIHMPETSTWSPDHDGDTVADDDSLVGDITNHFEDVVGAALPGTVLEEALSVEPNTAGAEGDNQGASLLAGTKKPAVTEGLDSDAATPEDEKIDTGAPAAAKPQMTTVPAYFGLYVTSSKPPAPAVTYRLQVNTSLGQAESDMKLIASNELTKALSQGTEDDLHLDIEKSKIDLVNLVNGFRLCYEIFKGNFAEGKFQSEMELSGRVVDGESYTKRMFEEASAKHELIDVDAMSEAPIAANEQDELVETLGDGSKAIPSRKRTKSADTNLVSDIASEQPDSDHDTAVAPSSKKRKVESPRAGRIESHDKSTDRQQPTPIALRAPIKKRGREPQEPTLALAGPPAKKARGGSHEDAEGEVDDEIAGAHNATESPTEEVDDSNALYCRCKQPDNDGRQLIGCDGEQCPNNQWVHLECVPEVMEPPKDEGEEGVEKWYCPDCDPAAFQHVEENEYEMKKKVGKKRVATSEKGVAASKKTAEKKGGAGVQKTGGKKGGSAANRRKLIR</sequence>
<protein>
    <recommendedName>
        <fullName evidence="6">PHD-type domain-containing protein</fullName>
    </recommendedName>
</protein>
<dbReference type="InterPro" id="IPR011011">
    <property type="entry name" value="Znf_FYVE_PHD"/>
</dbReference>
<keyword evidence="2 4" id="KW-0863">Zinc-finger</keyword>
<comment type="caution">
    <text evidence="7">The sequence shown here is derived from an EMBL/GenBank/DDBJ whole genome shotgun (WGS) entry which is preliminary data.</text>
</comment>
<dbReference type="SUPFAM" id="SSF57903">
    <property type="entry name" value="FYVE/PHD zinc finger"/>
    <property type="match status" value="1"/>
</dbReference>
<proteinExistence type="predicted"/>
<feature type="compositionally biased region" description="Basic and acidic residues" evidence="5">
    <location>
        <begin position="174"/>
        <end position="192"/>
    </location>
</feature>